<dbReference type="SUPFAM" id="SSF55681">
    <property type="entry name" value="Class II aaRS and biotin synthetases"/>
    <property type="match status" value="1"/>
</dbReference>
<dbReference type="FunCoup" id="A0A423XN59">
    <property type="interactions" value="383"/>
</dbReference>
<accession>A0A423XN59</accession>
<dbReference type="OrthoDB" id="10267474at2759"/>
<dbReference type="InterPro" id="IPR044140">
    <property type="entry name" value="ProRS_anticodon_short"/>
</dbReference>
<feature type="domain" description="Anticodon-binding" evidence="1">
    <location>
        <begin position="336"/>
        <end position="421"/>
    </location>
</feature>
<reference evidence="2 3" key="1">
    <citation type="submission" date="2015-09" db="EMBL/GenBank/DDBJ databases">
        <title>Host preference determinants of Valsa canker pathogens revealed by comparative genomics.</title>
        <authorList>
            <person name="Yin Z."/>
            <person name="Huang L."/>
        </authorList>
    </citation>
    <scope>NUCLEOTIDE SEQUENCE [LARGE SCALE GENOMIC DNA]</scope>
    <source>
        <strain evidence="2 3">SXYLt</strain>
    </source>
</reference>
<dbReference type="Gene3D" id="3.30.930.10">
    <property type="entry name" value="Bira Bifunctional Protein, Domain 2"/>
    <property type="match status" value="2"/>
</dbReference>
<dbReference type="SUPFAM" id="SSF52954">
    <property type="entry name" value="Class II aaRS ABD-related"/>
    <property type="match status" value="1"/>
</dbReference>
<dbReference type="GO" id="GO:0006433">
    <property type="term" value="P:prolyl-tRNA aminoacylation"/>
    <property type="evidence" value="ECO:0007669"/>
    <property type="project" value="TreeGrafter"/>
</dbReference>
<dbReference type="STRING" id="1230097.A0A423XN59"/>
<keyword evidence="3" id="KW-1185">Reference proteome</keyword>
<dbReference type="GO" id="GO:0004827">
    <property type="term" value="F:proline-tRNA ligase activity"/>
    <property type="evidence" value="ECO:0007669"/>
    <property type="project" value="TreeGrafter"/>
</dbReference>
<dbReference type="Pfam" id="PF03129">
    <property type="entry name" value="HGTP_anticodon"/>
    <property type="match status" value="1"/>
</dbReference>
<evidence type="ECO:0000259" key="1">
    <source>
        <dbReference type="Pfam" id="PF03129"/>
    </source>
</evidence>
<dbReference type="EMBL" id="LKEB01000001">
    <property type="protein sequence ID" value="ROW17989.1"/>
    <property type="molecule type" value="Genomic_DNA"/>
</dbReference>
<dbReference type="PANTHER" id="PTHR42753">
    <property type="entry name" value="MITOCHONDRIAL RIBOSOME PROTEIN L39/PROLYL-TRNA LIGASE FAMILY MEMBER"/>
    <property type="match status" value="1"/>
</dbReference>
<dbReference type="InterPro" id="IPR004154">
    <property type="entry name" value="Anticodon-bd"/>
</dbReference>
<dbReference type="AlphaFoldDB" id="A0A423XN59"/>
<comment type="caution">
    <text evidence="2">The sequence shown here is derived from an EMBL/GenBank/DDBJ whole genome shotgun (WGS) entry which is preliminary data.</text>
</comment>
<evidence type="ECO:0000313" key="2">
    <source>
        <dbReference type="EMBL" id="ROW17989.1"/>
    </source>
</evidence>
<dbReference type="GO" id="GO:0005739">
    <property type="term" value="C:mitochondrion"/>
    <property type="evidence" value="ECO:0007669"/>
    <property type="project" value="TreeGrafter"/>
</dbReference>
<protein>
    <recommendedName>
        <fullName evidence="1">Anticodon-binding domain-containing protein</fullName>
    </recommendedName>
</protein>
<dbReference type="Proteomes" id="UP000285146">
    <property type="component" value="Unassembled WGS sequence"/>
</dbReference>
<sequence length="431" mass="48008">MKDLYTFDYSIESALGTYEQVREAYSRIFIEEMKLPVLVAKASSGDMGGSLSHEYHIPTSLGEDHVMNCNSCDYVANEELAESRLPKVVEADLSSVKPEVWRGVSKDRKTLVHVWYDANQTSEEHINTHAVKQVFPELDSGLEDPLPFWYEAMRRAVATAGAPVRVVHLLDCRLPRDKLVSHIQENPVEMPPGYKAAPQDSPDIFKENLDLHPDLNPQKETANFIRIRDGDPCPRCDEGTLKVHKAIELGHTFHLGTRYSEPLDASVSVPSRLLTEAGEKLPQVGEETSTVPIQMGCHGIGISRIIGAVADHLADKRGLNWPRVIAPYDVVLVYNAKDDGIVRDVETLYDTLIMSNGKSAPLDAIIDDRGDSSMGWKLKDADLVGYPVIVVVGREWKASGRLEVQCRRLGFKELVEGDKLKSCVIDLLEQL</sequence>
<dbReference type="PANTHER" id="PTHR42753:SF2">
    <property type="entry name" value="PROLINE--TRNA LIGASE"/>
    <property type="match status" value="1"/>
</dbReference>
<organism evidence="2 3">
    <name type="scientific">Cytospora leucostoma</name>
    <dbReference type="NCBI Taxonomy" id="1230097"/>
    <lineage>
        <taxon>Eukaryota</taxon>
        <taxon>Fungi</taxon>
        <taxon>Dikarya</taxon>
        <taxon>Ascomycota</taxon>
        <taxon>Pezizomycotina</taxon>
        <taxon>Sordariomycetes</taxon>
        <taxon>Sordariomycetidae</taxon>
        <taxon>Diaporthales</taxon>
        <taxon>Cytosporaceae</taxon>
        <taxon>Cytospora</taxon>
    </lineage>
</organism>
<dbReference type="InParanoid" id="A0A423XN59"/>
<dbReference type="Gene3D" id="3.40.50.800">
    <property type="entry name" value="Anticodon-binding domain"/>
    <property type="match status" value="1"/>
</dbReference>
<gene>
    <name evidence="2" type="ORF">VPNG_00404</name>
</gene>
<name>A0A423XN59_9PEZI</name>
<dbReference type="InterPro" id="IPR050062">
    <property type="entry name" value="Pro-tRNA_synthetase"/>
</dbReference>
<dbReference type="InterPro" id="IPR045864">
    <property type="entry name" value="aa-tRNA-synth_II/BPL/LPL"/>
</dbReference>
<dbReference type="InterPro" id="IPR036621">
    <property type="entry name" value="Anticodon-bd_dom_sf"/>
</dbReference>
<evidence type="ECO:0000313" key="3">
    <source>
        <dbReference type="Proteomes" id="UP000285146"/>
    </source>
</evidence>
<dbReference type="CDD" id="cd00861">
    <property type="entry name" value="ProRS_anticodon_short"/>
    <property type="match status" value="1"/>
</dbReference>
<proteinExistence type="predicted"/>